<keyword evidence="1" id="KW-0732">Signal</keyword>
<evidence type="ECO:0000256" key="1">
    <source>
        <dbReference type="SAM" id="SignalP"/>
    </source>
</evidence>
<protein>
    <recommendedName>
        <fullName evidence="2">DUF732 domain-containing protein</fullName>
    </recommendedName>
</protein>
<dbReference type="Pfam" id="PF05305">
    <property type="entry name" value="DUF732"/>
    <property type="match status" value="1"/>
</dbReference>
<organism evidence="3 4">
    <name type="scientific">Rhodococcus opacus</name>
    <name type="common">Nocardia opaca</name>
    <dbReference type="NCBI Taxonomy" id="37919"/>
    <lineage>
        <taxon>Bacteria</taxon>
        <taxon>Bacillati</taxon>
        <taxon>Actinomycetota</taxon>
        <taxon>Actinomycetes</taxon>
        <taxon>Mycobacteriales</taxon>
        <taxon>Nocardiaceae</taxon>
        <taxon>Rhodococcus</taxon>
    </lineage>
</organism>
<evidence type="ECO:0000313" key="3">
    <source>
        <dbReference type="EMBL" id="AII10161.1"/>
    </source>
</evidence>
<sequence>MTPGGRGRLMGCGLVLTAIVLTACSEATASDPPSTASVVSTTAASHLDARGLRYKESLIGAGIPALPDDTVMALANGICGQLSGGTDEATILAHLTPIAQFASATSDIGLTTEQVAQVYLDAAEANYC</sequence>
<dbReference type="InterPro" id="IPR007969">
    <property type="entry name" value="DUF732"/>
</dbReference>
<evidence type="ECO:0000313" key="4">
    <source>
        <dbReference type="Proteomes" id="UP000028488"/>
    </source>
</evidence>
<reference evidence="3 4" key="1">
    <citation type="submission" date="2014-07" db="EMBL/GenBank/DDBJ databases">
        <title>Genome Sequence of Rhodococcus opacus Strain R7, a Biodegrader of Mono- and Polycyclic Aromatic Hydrocarbons.</title>
        <authorList>
            <person name="Di Gennaro P."/>
            <person name="Zampolli J."/>
            <person name="Presti I."/>
            <person name="Cappelletti M."/>
            <person name="D'Ursi P."/>
            <person name="Orro A."/>
            <person name="Mezzelani A."/>
            <person name="Milanesi L."/>
        </authorList>
    </citation>
    <scope>NUCLEOTIDE SEQUENCE [LARGE SCALE GENOMIC DNA]</scope>
    <source>
        <strain evidence="3 4">R7</strain>
    </source>
</reference>
<feature type="domain" description="DUF732" evidence="2">
    <location>
        <begin position="57"/>
        <end position="128"/>
    </location>
</feature>
<dbReference type="Proteomes" id="UP000028488">
    <property type="component" value="Chromosome"/>
</dbReference>
<feature type="signal peptide" evidence="1">
    <location>
        <begin position="1"/>
        <end position="29"/>
    </location>
</feature>
<dbReference type="RefSeq" id="WP_037237385.1">
    <property type="nucleotide sequence ID" value="NZ_CP008947.1"/>
</dbReference>
<dbReference type="PROSITE" id="PS51257">
    <property type="entry name" value="PROKAR_LIPOPROTEIN"/>
    <property type="match status" value="1"/>
</dbReference>
<evidence type="ECO:0000259" key="2">
    <source>
        <dbReference type="Pfam" id="PF05305"/>
    </source>
</evidence>
<dbReference type="EMBL" id="CP008947">
    <property type="protein sequence ID" value="AII10161.1"/>
    <property type="molecule type" value="Genomic_DNA"/>
</dbReference>
<proteinExistence type="predicted"/>
<dbReference type="eggNOG" id="ENOG5031FID">
    <property type="taxonomic scope" value="Bacteria"/>
</dbReference>
<feature type="chain" id="PRO_5001711478" description="DUF732 domain-containing protein" evidence="1">
    <location>
        <begin position="30"/>
        <end position="128"/>
    </location>
</feature>
<name>A0A076EWI1_RHOOP</name>
<accession>A0A076EWI1</accession>
<gene>
    <name evidence="3" type="ORF">EP51_38140</name>
</gene>
<dbReference type="AlphaFoldDB" id="A0A076EWI1"/>